<sequence length="71" mass="8079">MSSRRAELCPRRLLLCVSLPNHSGRRPASTSTSTKCQTHKQEHTTAQTGKEIKCNLFCLDIQSVKYHSFLF</sequence>
<comment type="caution">
    <text evidence="2">The sequence shown here is derived from an EMBL/GenBank/DDBJ whole genome shotgun (WGS) entry which is preliminary data.</text>
</comment>
<dbReference type="Proteomes" id="UP001346869">
    <property type="component" value="Unassembled WGS sequence"/>
</dbReference>
<evidence type="ECO:0000313" key="2">
    <source>
        <dbReference type="EMBL" id="KAK5865693.1"/>
    </source>
</evidence>
<protein>
    <submittedName>
        <fullName evidence="2">Uncharacterized protein</fullName>
    </submittedName>
</protein>
<keyword evidence="3" id="KW-1185">Reference proteome</keyword>
<evidence type="ECO:0000256" key="1">
    <source>
        <dbReference type="SAM" id="MobiDB-lite"/>
    </source>
</evidence>
<proteinExistence type="predicted"/>
<evidence type="ECO:0000313" key="3">
    <source>
        <dbReference type="Proteomes" id="UP001346869"/>
    </source>
</evidence>
<feature type="region of interest" description="Disordered" evidence="1">
    <location>
        <begin position="20"/>
        <end position="42"/>
    </location>
</feature>
<gene>
    <name evidence="2" type="ORF">PBY51_019942</name>
</gene>
<reference evidence="2 3" key="1">
    <citation type="journal article" date="2023" name="Genes (Basel)">
        <title>Chromosome-Level Genome Assembly and Circadian Gene Repertoire of the Patagonia Blennie Eleginops maclovinus-The Closest Ancestral Proxy of Antarctic Cryonotothenioids.</title>
        <authorList>
            <person name="Cheng C.C."/>
            <person name="Rivera-Colon A.G."/>
            <person name="Minhas B.F."/>
            <person name="Wilson L."/>
            <person name="Rayamajhi N."/>
            <person name="Vargas-Chacoff L."/>
            <person name="Catchen J.M."/>
        </authorList>
    </citation>
    <scope>NUCLEOTIDE SEQUENCE [LARGE SCALE GENOMIC DNA]</scope>
    <source>
        <strain evidence="2">JMC-PN-2008</strain>
    </source>
</reference>
<organism evidence="2 3">
    <name type="scientific">Eleginops maclovinus</name>
    <name type="common">Patagonian blennie</name>
    <name type="synonym">Eleginus maclovinus</name>
    <dbReference type="NCBI Taxonomy" id="56733"/>
    <lineage>
        <taxon>Eukaryota</taxon>
        <taxon>Metazoa</taxon>
        <taxon>Chordata</taxon>
        <taxon>Craniata</taxon>
        <taxon>Vertebrata</taxon>
        <taxon>Euteleostomi</taxon>
        <taxon>Actinopterygii</taxon>
        <taxon>Neopterygii</taxon>
        <taxon>Teleostei</taxon>
        <taxon>Neoteleostei</taxon>
        <taxon>Acanthomorphata</taxon>
        <taxon>Eupercaria</taxon>
        <taxon>Perciformes</taxon>
        <taxon>Notothenioidei</taxon>
        <taxon>Eleginopidae</taxon>
        <taxon>Eleginops</taxon>
    </lineage>
</organism>
<dbReference type="EMBL" id="JAUZQC010000009">
    <property type="protein sequence ID" value="KAK5865693.1"/>
    <property type="molecule type" value="Genomic_DNA"/>
</dbReference>
<name>A0AAN8AMR9_ELEMC</name>
<accession>A0AAN8AMR9</accession>
<reference evidence="2 3" key="2">
    <citation type="journal article" date="2023" name="Mol. Biol. Evol.">
        <title>Genomics of Secondarily Temperate Adaptation in the Only Non-Antarctic Icefish.</title>
        <authorList>
            <person name="Rivera-Colon A.G."/>
            <person name="Rayamajhi N."/>
            <person name="Minhas B.F."/>
            <person name="Madrigal G."/>
            <person name="Bilyk K.T."/>
            <person name="Yoon V."/>
            <person name="Hune M."/>
            <person name="Gregory S."/>
            <person name="Cheng C.H.C."/>
            <person name="Catchen J.M."/>
        </authorList>
    </citation>
    <scope>NUCLEOTIDE SEQUENCE [LARGE SCALE GENOMIC DNA]</scope>
    <source>
        <strain evidence="2">JMC-PN-2008</strain>
    </source>
</reference>
<dbReference type="AlphaFoldDB" id="A0AAN8AMR9"/>